<evidence type="ECO:0000256" key="5">
    <source>
        <dbReference type="ARBA" id="ARBA00023136"/>
    </source>
</evidence>
<dbReference type="PANTHER" id="PTHR43840">
    <property type="entry name" value="MITOCHONDRIAL METAL TRANSPORTER 1-RELATED"/>
    <property type="match status" value="1"/>
</dbReference>
<evidence type="ECO:0000256" key="2">
    <source>
        <dbReference type="ARBA" id="ARBA00022448"/>
    </source>
</evidence>
<keyword evidence="3" id="KW-0812">Transmembrane</keyword>
<dbReference type="Proteomes" id="UP000015354">
    <property type="component" value="Unassembled WGS sequence"/>
</dbReference>
<organism evidence="8 9">
    <name type="scientific">Strigomonas culicis</name>
    <dbReference type="NCBI Taxonomy" id="28005"/>
    <lineage>
        <taxon>Eukaryota</taxon>
        <taxon>Discoba</taxon>
        <taxon>Euglenozoa</taxon>
        <taxon>Kinetoplastea</taxon>
        <taxon>Metakinetoplastina</taxon>
        <taxon>Trypanosomatida</taxon>
        <taxon>Trypanosomatidae</taxon>
        <taxon>Strigomonadinae</taxon>
        <taxon>Strigomonas</taxon>
    </lineage>
</organism>
<evidence type="ECO:0000256" key="4">
    <source>
        <dbReference type="ARBA" id="ARBA00022989"/>
    </source>
</evidence>
<comment type="caution">
    <text evidence="8">The sequence shown here is derived from an EMBL/GenBank/DDBJ whole genome shotgun (WGS) entry which is preliminary data.</text>
</comment>
<keyword evidence="5" id="KW-0472">Membrane</keyword>
<dbReference type="AlphaFoldDB" id="S9UJE1"/>
<reference evidence="8 9" key="1">
    <citation type="journal article" date="2013" name="PLoS ONE">
        <title>Predicting the Proteins of Angomonas deanei, Strigomonas culicis and Their Respective Endosymbionts Reveals New Aspects of the Trypanosomatidae Family.</title>
        <authorList>
            <person name="Motta M.C."/>
            <person name="Martins A.C."/>
            <person name="de Souza S.S."/>
            <person name="Catta-Preta C.M."/>
            <person name="Silva R."/>
            <person name="Klein C.C."/>
            <person name="de Almeida L.G."/>
            <person name="de Lima Cunha O."/>
            <person name="Ciapina L.P."/>
            <person name="Brocchi M."/>
            <person name="Colabardini A.C."/>
            <person name="de Araujo Lima B."/>
            <person name="Machado C.R."/>
            <person name="de Almeida Soares C.M."/>
            <person name="Probst C.M."/>
            <person name="de Menezes C.B."/>
            <person name="Thompson C.E."/>
            <person name="Bartholomeu D.C."/>
            <person name="Gradia D.F."/>
            <person name="Pavoni D.P."/>
            <person name="Grisard E.C."/>
            <person name="Fantinatti-Garboggini F."/>
            <person name="Marchini F.K."/>
            <person name="Rodrigues-Luiz G.F."/>
            <person name="Wagner G."/>
            <person name="Goldman G.H."/>
            <person name="Fietto J.L."/>
            <person name="Elias M.C."/>
            <person name="Goldman M.H."/>
            <person name="Sagot M.F."/>
            <person name="Pereira M."/>
            <person name="Stoco P.H."/>
            <person name="de Mendonca-Neto R.P."/>
            <person name="Teixeira S.M."/>
            <person name="Maciel T.E."/>
            <person name="de Oliveira Mendes T.A."/>
            <person name="Urmenyi T.P."/>
            <person name="de Souza W."/>
            <person name="Schenkman S."/>
            <person name="de Vasconcelos A.T."/>
        </authorList>
    </citation>
    <scope>NUCLEOTIDE SEQUENCE [LARGE SCALE GENOMIC DNA]</scope>
</reference>
<feature type="compositionally biased region" description="Basic and acidic residues" evidence="6">
    <location>
        <begin position="105"/>
        <end position="117"/>
    </location>
</feature>
<evidence type="ECO:0000256" key="1">
    <source>
        <dbReference type="ARBA" id="ARBA00004141"/>
    </source>
</evidence>
<dbReference type="SUPFAM" id="SSF161111">
    <property type="entry name" value="Cation efflux protein transmembrane domain-like"/>
    <property type="match status" value="1"/>
</dbReference>
<gene>
    <name evidence="8" type="ORF">STCU_04833</name>
</gene>
<dbReference type="GO" id="GO:0008324">
    <property type="term" value="F:monoatomic cation transmembrane transporter activity"/>
    <property type="evidence" value="ECO:0007669"/>
    <property type="project" value="InterPro"/>
</dbReference>
<dbReference type="EMBL" id="ATMH01004833">
    <property type="protein sequence ID" value="EPY28884.1"/>
    <property type="molecule type" value="Genomic_DNA"/>
</dbReference>
<keyword evidence="9" id="KW-1185">Reference proteome</keyword>
<dbReference type="InterPro" id="IPR027469">
    <property type="entry name" value="Cation_efflux_TMD_sf"/>
</dbReference>
<comment type="subcellular location">
    <subcellularLocation>
        <location evidence="1">Membrane</location>
        <topology evidence="1">Multi-pass membrane protein</topology>
    </subcellularLocation>
</comment>
<evidence type="ECO:0000256" key="3">
    <source>
        <dbReference type="ARBA" id="ARBA00022692"/>
    </source>
</evidence>
<dbReference type="InterPro" id="IPR050291">
    <property type="entry name" value="CDF_Transporter"/>
</dbReference>
<proteinExistence type="predicted"/>
<dbReference type="InterPro" id="IPR058533">
    <property type="entry name" value="Cation_efflux_TM"/>
</dbReference>
<dbReference type="OrthoDB" id="435980at2759"/>
<evidence type="ECO:0000259" key="7">
    <source>
        <dbReference type="Pfam" id="PF01545"/>
    </source>
</evidence>
<feature type="region of interest" description="Disordered" evidence="6">
    <location>
        <begin position="92"/>
        <end position="117"/>
    </location>
</feature>
<keyword evidence="2" id="KW-0813">Transport</keyword>
<sequence length="590" mass="64010">MLARRRLFLFSSLPTTPPNSSIRVCHRAYLTVVSVSGPSCGPAPPLPRNIFWCASLPWLCTNRARSFSTGRSTSSPYHYYFTTVMRQRSATAAPAQGAARAHSHSHGDGHGHSHQTIEKNIKGDALRQCQIATAAGAATNVFFSVSKLWAGSAGGSVALVADGFHALTDLLADAISYLSISLAAVLFPRCRFPYGIGRLETSGAVIVAAILLFGGIALLVQSGQHCYTGFLACLAPPPVAAAHEHDHEHHHHDHDAHGHSHFELTAVDEQTGQSMVLWTMVILAASSVVVKELLFQWTKRVGVRAGSRVIIANAYHHRADAWSGGVALLGVLGQCVGITGLDGMAGMVVSLSICQIGYGLLRDSILEFFDCQNSAEVSTVRQRLQTFRPRVEGQRMTAINVFLTRHGSSYALHLALVADESVSAAQLQDATEQFTRLAQAVQPHVQDTYTTLFATSRSTITRAAYDALLARQAAEADAPQSTEEAEDDDSQVYLPFKLPPRCHSETDTVNVALEKCLFALSQFHHFQFPISYNWERQQMIFGTSRAPSSECQRDMEAVARCFQCTAVWAGPSDSDHGHAHDCGGHHGHSH</sequence>
<evidence type="ECO:0000313" key="8">
    <source>
        <dbReference type="EMBL" id="EPY28884.1"/>
    </source>
</evidence>
<evidence type="ECO:0000313" key="9">
    <source>
        <dbReference type="Proteomes" id="UP000015354"/>
    </source>
</evidence>
<accession>S9UJE1</accession>
<dbReference type="Pfam" id="PF01545">
    <property type="entry name" value="Cation_efflux"/>
    <property type="match status" value="1"/>
</dbReference>
<dbReference type="Gene3D" id="1.20.1510.10">
    <property type="entry name" value="Cation efflux protein transmembrane domain"/>
    <property type="match status" value="1"/>
</dbReference>
<dbReference type="PANTHER" id="PTHR43840:SF15">
    <property type="entry name" value="MITOCHONDRIAL METAL TRANSPORTER 1-RELATED"/>
    <property type="match status" value="1"/>
</dbReference>
<evidence type="ECO:0000256" key="6">
    <source>
        <dbReference type="SAM" id="MobiDB-lite"/>
    </source>
</evidence>
<keyword evidence="4" id="KW-1133">Transmembrane helix</keyword>
<name>S9UJE1_9TRYP</name>
<dbReference type="GO" id="GO:0016020">
    <property type="term" value="C:membrane"/>
    <property type="evidence" value="ECO:0007669"/>
    <property type="project" value="UniProtKB-SubCell"/>
</dbReference>
<protein>
    <submittedName>
        <fullName evidence="8">Cation transporter</fullName>
    </submittedName>
</protein>
<feature type="domain" description="Cation efflux protein transmembrane" evidence="7">
    <location>
        <begin position="136"/>
        <end position="367"/>
    </location>
</feature>